<dbReference type="Proteomes" id="UP000006008">
    <property type="component" value="Unassembled WGS sequence"/>
</dbReference>
<accession>G5HAN9</accession>
<dbReference type="Gene3D" id="3.40.50.620">
    <property type="entry name" value="HUPs"/>
    <property type="match status" value="1"/>
</dbReference>
<dbReference type="InterPro" id="IPR002500">
    <property type="entry name" value="PAPS_reduct_dom"/>
</dbReference>
<dbReference type="SUPFAM" id="SSF52402">
    <property type="entry name" value="Adenine nucleotide alpha hydrolases-like"/>
    <property type="match status" value="1"/>
</dbReference>
<dbReference type="InterPro" id="IPR014729">
    <property type="entry name" value="Rossmann-like_a/b/a_fold"/>
</dbReference>
<protein>
    <recommendedName>
        <fullName evidence="1">Phosphoadenosine phosphosulphate reductase domain-containing protein</fullName>
    </recommendedName>
</protein>
<dbReference type="CDD" id="cd23947">
    <property type="entry name" value="PAPS_reductase-like_YbdN"/>
    <property type="match status" value="1"/>
</dbReference>
<sequence>MSRCNTVKNRAGNQQMDSSLPNVYELAQRRLKFLFEAFDNIYVSFSGGKDSSVLLNLCIDYIRRHGLDRKIGVFHMDYEIQYRDTVAHVDQVLASNADILEVYRVCVPFKVPTCTSMFQPYWRPWEESKRELWVREMPAGSYTGKDFPFFSAKMWDYEFQSRFALWLHRRKRAGRTCCLIGIRTQESYNRWRSIYSDRNKHRFRGERWIRQCKADNICNAYPIYDWLTTDVWTANGKFGWAYNRLYDLFYQAGVPLENQRVASPFISPAIPSLSLYRAIDPDTWGKMVSRVNGVNFAAHYGKSPVAGWQSVSLPKGLTWEKYMNFLLTTLPAETRRNYLEKLSVSIRFWRDKGGSLSDQTIARLQKAGIPIRIGEKSGYRTDKKPVRMEYLDDIDVPEFSQLPTFKRICICILRNDHACKYMGFSPNKNETLRRKKIMEKYESLLRS</sequence>
<dbReference type="Pfam" id="PF01507">
    <property type="entry name" value="PAPS_reduct"/>
    <property type="match status" value="1"/>
</dbReference>
<evidence type="ECO:0000259" key="1">
    <source>
        <dbReference type="Pfam" id="PF01507"/>
    </source>
</evidence>
<dbReference type="PANTHER" id="PTHR30083:SF0">
    <property type="entry name" value="3'-PHOSPHOADENOSINE 5'-PHOSPHOSULFATE SULFOTRANSFERASE (PAPS REDUCTASE)_FAD SYNTHETASE"/>
    <property type="match status" value="1"/>
</dbReference>
<dbReference type="Pfam" id="PF11922">
    <property type="entry name" value="DUF3440"/>
    <property type="match status" value="1"/>
</dbReference>
<dbReference type="EMBL" id="ADLD01000013">
    <property type="protein sequence ID" value="EHB91655.1"/>
    <property type="molecule type" value="Genomic_DNA"/>
</dbReference>
<dbReference type="STRING" id="742725.HMPREF9450_01704"/>
<gene>
    <name evidence="2" type="ORF">HMPREF9450_01704</name>
</gene>
<dbReference type="InterPro" id="IPR021845">
    <property type="entry name" value="DUF3440"/>
</dbReference>
<reference evidence="2 3" key="1">
    <citation type="submission" date="2011-08" db="EMBL/GenBank/DDBJ databases">
        <title>The Genome Sequence of Alistipes indistinctus YIT 12060.</title>
        <authorList>
            <consortium name="The Broad Institute Genome Sequencing Platform"/>
            <person name="Earl A."/>
            <person name="Ward D."/>
            <person name="Feldgarden M."/>
            <person name="Gevers D."/>
            <person name="Morotomi M."/>
            <person name="Young S.K."/>
            <person name="Zeng Q."/>
            <person name="Gargeya S."/>
            <person name="Fitzgerald M."/>
            <person name="Haas B."/>
            <person name="Abouelleil A."/>
            <person name="Alvarado L."/>
            <person name="Arachchi H.M."/>
            <person name="Berlin A."/>
            <person name="Brown A."/>
            <person name="Chapman S.B."/>
            <person name="Chen Z."/>
            <person name="Dunbar C."/>
            <person name="Freedman E."/>
            <person name="Gearin G."/>
            <person name="Gellesch M."/>
            <person name="Goldberg J."/>
            <person name="Griggs A."/>
            <person name="Gujja S."/>
            <person name="Heiman D."/>
            <person name="Howarth C."/>
            <person name="Larson L."/>
            <person name="Lui A."/>
            <person name="MacDonald P.J.P."/>
            <person name="Montmayeur A."/>
            <person name="Murphy C."/>
            <person name="Neiman D."/>
            <person name="Pearson M."/>
            <person name="Priest M."/>
            <person name="Roberts A."/>
            <person name="Saif S."/>
            <person name="Shea T."/>
            <person name="Shenoy N."/>
            <person name="Sisk P."/>
            <person name="Stolte C."/>
            <person name="Sykes S."/>
            <person name="Wortman J."/>
            <person name="Nusbaum C."/>
            <person name="Birren B."/>
        </authorList>
    </citation>
    <scope>NUCLEOTIDE SEQUENCE [LARGE SCALE GENOMIC DNA]</scope>
    <source>
        <strain evidence="2 3">YIT 12060</strain>
    </source>
</reference>
<proteinExistence type="predicted"/>
<dbReference type="PANTHER" id="PTHR30083">
    <property type="entry name" value="TRANSCRIPTIONAL REGULATOR-RELATED"/>
    <property type="match status" value="1"/>
</dbReference>
<dbReference type="eggNOG" id="COG3969">
    <property type="taxonomic scope" value="Bacteria"/>
</dbReference>
<feature type="domain" description="Phosphoadenosine phosphosulphate reductase" evidence="1">
    <location>
        <begin position="41"/>
        <end position="93"/>
    </location>
</feature>
<dbReference type="AlphaFoldDB" id="G5HAN9"/>
<comment type="caution">
    <text evidence="2">The sequence shown here is derived from an EMBL/GenBank/DDBJ whole genome shotgun (WGS) entry which is preliminary data.</text>
</comment>
<organism evidence="2 3">
    <name type="scientific">Alistipes indistinctus YIT 12060</name>
    <dbReference type="NCBI Taxonomy" id="742725"/>
    <lineage>
        <taxon>Bacteria</taxon>
        <taxon>Pseudomonadati</taxon>
        <taxon>Bacteroidota</taxon>
        <taxon>Bacteroidia</taxon>
        <taxon>Bacteroidales</taxon>
        <taxon>Rikenellaceae</taxon>
        <taxon>Alistipes</taxon>
    </lineage>
</organism>
<dbReference type="GO" id="GO:0071453">
    <property type="term" value="P:cellular response to oxygen levels"/>
    <property type="evidence" value="ECO:0007669"/>
    <property type="project" value="TreeGrafter"/>
</dbReference>
<evidence type="ECO:0000313" key="2">
    <source>
        <dbReference type="EMBL" id="EHB91655.1"/>
    </source>
</evidence>
<evidence type="ECO:0000313" key="3">
    <source>
        <dbReference type="Proteomes" id="UP000006008"/>
    </source>
</evidence>
<dbReference type="PATRIC" id="fig|742725.3.peg.1798"/>
<keyword evidence="3" id="KW-1185">Reference proteome</keyword>
<dbReference type="GO" id="GO:0003824">
    <property type="term" value="F:catalytic activity"/>
    <property type="evidence" value="ECO:0007669"/>
    <property type="project" value="InterPro"/>
</dbReference>
<name>G5HAN9_9BACT</name>
<dbReference type="HOGENOM" id="CLU_036373_0_0_10"/>